<feature type="compositionally biased region" description="Polar residues" evidence="1">
    <location>
        <begin position="557"/>
        <end position="568"/>
    </location>
</feature>
<feature type="region of interest" description="Disordered" evidence="1">
    <location>
        <begin position="281"/>
        <end position="314"/>
    </location>
</feature>
<feature type="region of interest" description="Disordered" evidence="1">
    <location>
        <begin position="80"/>
        <end position="180"/>
    </location>
</feature>
<feature type="compositionally biased region" description="Low complexity" evidence="1">
    <location>
        <begin position="569"/>
        <end position="587"/>
    </location>
</feature>
<name>A0ABS4DSQ4_9HYPH</name>
<keyword evidence="2" id="KW-1133">Transmembrane helix</keyword>
<keyword evidence="2" id="KW-0472">Membrane</keyword>
<evidence type="ECO:0008006" key="5">
    <source>
        <dbReference type="Google" id="ProtNLM"/>
    </source>
</evidence>
<keyword evidence="2" id="KW-0812">Transmembrane</keyword>
<feature type="compositionally biased region" description="Pro residues" evidence="1">
    <location>
        <begin position="81"/>
        <end position="97"/>
    </location>
</feature>
<sequence>MADFIAVIRRAVSGLSSNTPEMREKVYDKARTAVRRQLESMNPRPSDELLARQLDKLEAAIVEVDAEYAEALPADEAPVVAEPPPVIPAAAPVPAPEPEPEPEPETEPRIAASQPLPPVVEPTPVEPVTEPEPVEPEPPRDSVVEAPSVDARDTGPVDWAYEGPSEPISPPAVTPETSEKRVAALDWPAERAASDIDYATEAEEQVDGFVPVSELPGGVAEFSAHGEEQEAAEGAPSEDTVAAWELYEASRERETLASNATMPASGHFEPELEAPAVFEAPAGEPEPTLSPETALRGEPSVDIPHGGGLDSRETEAARDEFDLLAHTHAPADAAARSNQPSLDLLQWEPEAAAAPAPAENHDAFAQWFAENAAANQSEIDEHLEATDNDPMIDDGGVTFPESAEPATDEALLAGAASNAAYGQKRTKPRPRRSVMPLVLSVAVLVVIAGGGYAAWSNRDAIQVMIADMTGASTADDTAQTPVADTTTDLAPEATTPAETDSGAGTDTASNDQPAETAPPALADGETSGKFTQRLQTDGTEVDEGEAPASSAGEGRSVAQQTSAPSNETAAAGSGAAADGAGANQGAGPTTENAAALEGGQKALLYEERIGQATPTAHTGRVEWSLVSETGENGRAEPEVQGKLVIPDSGLSALITFKRNADNSLPASHLIEIVFSVPPNFEGGAIQDVQRVAMKKTEQDRGDPLVAVPARITDDTFLIALNDFKDVVQRNIELMRDRDWIDIPVTYRNGRRALITLDKGAAGKADFDKAIKEWAALGTSGG</sequence>
<dbReference type="Proteomes" id="UP000759443">
    <property type="component" value="Unassembled WGS sequence"/>
</dbReference>
<gene>
    <name evidence="3" type="ORF">J2Z17_000146</name>
</gene>
<protein>
    <recommendedName>
        <fullName evidence="5">Transcriptional regulator</fullName>
    </recommendedName>
</protein>
<feature type="region of interest" description="Disordered" evidence="1">
    <location>
        <begin position="486"/>
        <end position="592"/>
    </location>
</feature>
<organism evidence="3 4">
    <name type="scientific">Rhizobium halophytocola</name>
    <dbReference type="NCBI Taxonomy" id="735519"/>
    <lineage>
        <taxon>Bacteria</taxon>
        <taxon>Pseudomonadati</taxon>
        <taxon>Pseudomonadota</taxon>
        <taxon>Alphaproteobacteria</taxon>
        <taxon>Hyphomicrobiales</taxon>
        <taxon>Rhizobiaceae</taxon>
        <taxon>Rhizobium/Agrobacterium group</taxon>
        <taxon>Rhizobium</taxon>
    </lineage>
</organism>
<reference evidence="3 4" key="1">
    <citation type="submission" date="2021-03" db="EMBL/GenBank/DDBJ databases">
        <title>Genomic Encyclopedia of Type Strains, Phase IV (KMG-IV): sequencing the most valuable type-strain genomes for metagenomic binning, comparative biology and taxonomic classification.</title>
        <authorList>
            <person name="Goeker M."/>
        </authorList>
    </citation>
    <scope>NUCLEOTIDE SEQUENCE [LARGE SCALE GENOMIC DNA]</scope>
    <source>
        <strain evidence="3 4">DSM 21600</strain>
    </source>
</reference>
<evidence type="ECO:0000313" key="3">
    <source>
        <dbReference type="EMBL" id="MBP1848729.1"/>
    </source>
</evidence>
<evidence type="ECO:0000256" key="2">
    <source>
        <dbReference type="SAM" id="Phobius"/>
    </source>
</evidence>
<feature type="compositionally biased region" description="Pro residues" evidence="1">
    <location>
        <begin position="115"/>
        <end position="125"/>
    </location>
</feature>
<dbReference type="RefSeq" id="WP_209941304.1">
    <property type="nucleotide sequence ID" value="NZ_JAGGJU010000001.1"/>
</dbReference>
<feature type="transmembrane region" description="Helical" evidence="2">
    <location>
        <begin position="434"/>
        <end position="455"/>
    </location>
</feature>
<feature type="compositionally biased region" description="Polar residues" evidence="1">
    <location>
        <begin position="528"/>
        <end position="538"/>
    </location>
</feature>
<comment type="caution">
    <text evidence="3">The sequence shown here is derived from an EMBL/GenBank/DDBJ whole genome shotgun (WGS) entry which is preliminary data.</text>
</comment>
<feature type="compositionally biased region" description="Polar residues" evidence="1">
    <location>
        <begin position="496"/>
        <end position="513"/>
    </location>
</feature>
<accession>A0ABS4DSQ4</accession>
<keyword evidence="4" id="KW-1185">Reference proteome</keyword>
<proteinExistence type="predicted"/>
<evidence type="ECO:0000256" key="1">
    <source>
        <dbReference type="SAM" id="MobiDB-lite"/>
    </source>
</evidence>
<evidence type="ECO:0000313" key="4">
    <source>
        <dbReference type="Proteomes" id="UP000759443"/>
    </source>
</evidence>
<dbReference type="EMBL" id="JAGGJU010000001">
    <property type="protein sequence ID" value="MBP1848729.1"/>
    <property type="molecule type" value="Genomic_DNA"/>
</dbReference>